<dbReference type="RefSeq" id="WP_271089996.1">
    <property type="nucleotide sequence ID" value="NZ_JAPJZH010000007.1"/>
</dbReference>
<reference evidence="5" key="1">
    <citation type="submission" date="2022-11" db="EMBL/GenBank/DDBJ databases">
        <title>Hoeflea poritis sp. nov., isolated from scleractinian coral Porites lutea.</title>
        <authorList>
            <person name="Zhang G."/>
            <person name="Wei Q."/>
            <person name="Cai L."/>
        </authorList>
    </citation>
    <scope>NUCLEOTIDE SEQUENCE</scope>
    <source>
        <strain evidence="5">E7-10</strain>
    </source>
</reference>
<keyword evidence="2 5" id="KW-0560">Oxidoreductase</keyword>
<dbReference type="PANTHER" id="PTHR10173">
    <property type="entry name" value="METHIONINE SULFOXIDE REDUCTASE"/>
    <property type="match status" value="1"/>
</dbReference>
<comment type="catalytic activity">
    <reaction evidence="3">
        <text>L-methionyl-[protein] + [thioredoxin]-disulfide + H2O = L-methionyl-(R)-S-oxide-[protein] + [thioredoxin]-dithiol</text>
        <dbReference type="Rhea" id="RHEA:24164"/>
        <dbReference type="Rhea" id="RHEA-COMP:10698"/>
        <dbReference type="Rhea" id="RHEA-COMP:10700"/>
        <dbReference type="Rhea" id="RHEA-COMP:12313"/>
        <dbReference type="Rhea" id="RHEA-COMP:12314"/>
        <dbReference type="ChEBI" id="CHEBI:15377"/>
        <dbReference type="ChEBI" id="CHEBI:16044"/>
        <dbReference type="ChEBI" id="CHEBI:29950"/>
        <dbReference type="ChEBI" id="CHEBI:45764"/>
        <dbReference type="ChEBI" id="CHEBI:50058"/>
        <dbReference type="EC" id="1.8.4.12"/>
    </reaction>
</comment>
<dbReference type="Pfam" id="PF01641">
    <property type="entry name" value="SelR"/>
    <property type="match status" value="1"/>
</dbReference>
<evidence type="ECO:0000256" key="2">
    <source>
        <dbReference type="ARBA" id="ARBA00023002"/>
    </source>
</evidence>
<dbReference type="EMBL" id="JAPJZH010000007">
    <property type="protein sequence ID" value="MDA4846261.1"/>
    <property type="molecule type" value="Genomic_DNA"/>
</dbReference>
<dbReference type="InterPro" id="IPR002579">
    <property type="entry name" value="Met_Sox_Rdtase_MsrB_dom"/>
</dbReference>
<evidence type="ECO:0000256" key="3">
    <source>
        <dbReference type="ARBA" id="ARBA00048488"/>
    </source>
</evidence>
<dbReference type="PROSITE" id="PS51790">
    <property type="entry name" value="MSRB"/>
    <property type="match status" value="1"/>
</dbReference>
<evidence type="ECO:0000313" key="5">
    <source>
        <dbReference type="EMBL" id="MDA4846261.1"/>
    </source>
</evidence>
<proteinExistence type="predicted"/>
<protein>
    <recommendedName>
        <fullName evidence="1">peptide-methionine (R)-S-oxide reductase</fullName>
        <ecNumber evidence="1">1.8.4.12</ecNumber>
    </recommendedName>
</protein>
<evidence type="ECO:0000313" key="6">
    <source>
        <dbReference type="Proteomes" id="UP001148313"/>
    </source>
</evidence>
<keyword evidence="6" id="KW-1185">Reference proteome</keyword>
<accession>A0ABT4VNH2</accession>
<dbReference type="PANTHER" id="PTHR10173:SF57">
    <property type="entry name" value="PEPTIDE-METHIONINE (R)-S-OXIDE REDUCTASE"/>
    <property type="match status" value="1"/>
</dbReference>
<dbReference type="GO" id="GO:0033743">
    <property type="term" value="F:peptide-methionine (R)-S-oxide reductase activity"/>
    <property type="evidence" value="ECO:0007669"/>
    <property type="project" value="UniProtKB-EC"/>
</dbReference>
<dbReference type="InterPro" id="IPR011057">
    <property type="entry name" value="Mss4-like_sf"/>
</dbReference>
<dbReference type="EC" id="1.8.4.12" evidence="1"/>
<comment type="caution">
    <text evidence="5">The sequence shown here is derived from an EMBL/GenBank/DDBJ whole genome shotgun (WGS) entry which is preliminary data.</text>
</comment>
<organism evidence="5 6">
    <name type="scientific">Hoeflea poritis</name>
    <dbReference type="NCBI Taxonomy" id="2993659"/>
    <lineage>
        <taxon>Bacteria</taxon>
        <taxon>Pseudomonadati</taxon>
        <taxon>Pseudomonadota</taxon>
        <taxon>Alphaproteobacteria</taxon>
        <taxon>Hyphomicrobiales</taxon>
        <taxon>Rhizobiaceae</taxon>
        <taxon>Hoeflea</taxon>
    </lineage>
</organism>
<gene>
    <name evidence="5" type="primary">msrB</name>
    <name evidence="5" type="ORF">OOZ53_12925</name>
</gene>
<dbReference type="SUPFAM" id="SSF51316">
    <property type="entry name" value="Mss4-like"/>
    <property type="match status" value="1"/>
</dbReference>
<dbReference type="Proteomes" id="UP001148313">
    <property type="component" value="Unassembled WGS sequence"/>
</dbReference>
<name>A0ABT4VNH2_9HYPH</name>
<evidence type="ECO:0000256" key="1">
    <source>
        <dbReference type="ARBA" id="ARBA00012499"/>
    </source>
</evidence>
<dbReference type="InterPro" id="IPR028427">
    <property type="entry name" value="Met_Sox_Rdtase_MsrB"/>
</dbReference>
<feature type="domain" description="MsrB" evidence="4">
    <location>
        <begin position="42"/>
        <end position="163"/>
    </location>
</feature>
<dbReference type="NCBIfam" id="TIGR00357">
    <property type="entry name" value="peptide-methionine (R)-S-oxide reductase MsrB"/>
    <property type="match status" value="1"/>
</dbReference>
<dbReference type="Gene3D" id="2.170.150.20">
    <property type="entry name" value="Peptide methionine sulfoxide reductase"/>
    <property type="match status" value="1"/>
</dbReference>
<sequence length="165" mass="18000">MKRRTFMLSGAAVAALGGIYALKPSSSPAVAGEGDFEITYSEAEWRSMLTPDQYAVLREEATERPYTSSLLHEKRKGTFNCAGCNLPLYASETKYDSGTGWPSFYDALPDAVGTKRDFKLIVPRTEVHCRRCGGHLGHVFSDGPPPTGLRHCINGIALVFEPQSA</sequence>
<evidence type="ECO:0000259" key="4">
    <source>
        <dbReference type="PROSITE" id="PS51790"/>
    </source>
</evidence>